<dbReference type="InterPro" id="IPR030378">
    <property type="entry name" value="G_CP_dom"/>
</dbReference>
<dbReference type="EMBL" id="JFBU01000001">
    <property type="protein sequence ID" value="EXG83043.1"/>
    <property type="molecule type" value="Genomic_DNA"/>
</dbReference>
<dbReference type="SUPFAM" id="SSF52540">
    <property type="entry name" value="P-loop containing nucleoside triphosphate hydrolases"/>
    <property type="match status" value="1"/>
</dbReference>
<feature type="binding site" evidence="10">
    <location>
        <position position="336"/>
    </location>
    <ligand>
        <name>Zn(2+)</name>
        <dbReference type="ChEBI" id="CHEBI:29105"/>
    </ligand>
</feature>
<comment type="cofactor">
    <cofactor evidence="10">
        <name>Zn(2+)</name>
        <dbReference type="ChEBI" id="CHEBI:29105"/>
    </cofactor>
    <text evidence="10">Binds 1 zinc ion per subunit.</text>
</comment>
<dbReference type="NCBIfam" id="TIGR00157">
    <property type="entry name" value="ribosome small subunit-dependent GTPase A"/>
    <property type="match status" value="1"/>
</dbReference>
<dbReference type="AlphaFoldDB" id="A0A010Z6V2"/>
<dbReference type="RefSeq" id="WP_245608562.1">
    <property type="nucleotide sequence ID" value="NZ_KK073875.1"/>
</dbReference>
<keyword evidence="3 10" id="KW-0479">Metal-binding</keyword>
<dbReference type="GO" id="GO:0046872">
    <property type="term" value="F:metal ion binding"/>
    <property type="evidence" value="ECO:0007669"/>
    <property type="project" value="UniProtKB-KW"/>
</dbReference>
<comment type="caution">
    <text evidence="14">The sequence shown here is derived from an EMBL/GenBank/DDBJ whole genome shotgun (WGS) entry which is preliminary data.</text>
</comment>
<keyword evidence="6 10" id="KW-0378">Hydrolase</keyword>
<keyword evidence="4 10" id="KW-0699">rRNA-binding</keyword>
<evidence type="ECO:0000256" key="11">
    <source>
        <dbReference type="SAM" id="MobiDB-lite"/>
    </source>
</evidence>
<evidence type="ECO:0000256" key="9">
    <source>
        <dbReference type="ARBA" id="ARBA00023134"/>
    </source>
</evidence>
<feature type="binding site" evidence="10">
    <location>
        <position position="330"/>
    </location>
    <ligand>
        <name>Zn(2+)</name>
        <dbReference type="ChEBI" id="CHEBI:29105"/>
    </ligand>
</feature>
<comment type="subunit">
    <text evidence="10">Monomer. Associates with 30S ribosomal subunit, binds 16S rRNA.</text>
</comment>
<evidence type="ECO:0000256" key="6">
    <source>
        <dbReference type="ARBA" id="ARBA00022801"/>
    </source>
</evidence>
<feature type="binding site" evidence="10">
    <location>
        <begin position="241"/>
        <end position="249"/>
    </location>
    <ligand>
        <name>GTP</name>
        <dbReference type="ChEBI" id="CHEBI:37565"/>
    </ligand>
</feature>
<name>A0A010Z6V2_9BACL</name>
<dbReference type="InterPro" id="IPR004881">
    <property type="entry name" value="Ribosome_biogen_GTPase_RsgA"/>
</dbReference>
<dbReference type="InterPro" id="IPR027417">
    <property type="entry name" value="P-loop_NTPase"/>
</dbReference>
<evidence type="ECO:0000256" key="2">
    <source>
        <dbReference type="ARBA" id="ARBA00022517"/>
    </source>
</evidence>
<keyword evidence="1 10" id="KW-0963">Cytoplasm</keyword>
<dbReference type="Pfam" id="PF03193">
    <property type="entry name" value="RsgA_GTPase"/>
    <property type="match status" value="1"/>
</dbReference>
<evidence type="ECO:0000256" key="10">
    <source>
        <dbReference type="HAMAP-Rule" id="MF_01820"/>
    </source>
</evidence>
<gene>
    <name evidence="10" type="primary">rsgA</name>
    <name evidence="14" type="ORF">SacsacDRAFT_0008</name>
</gene>
<evidence type="ECO:0000259" key="12">
    <source>
        <dbReference type="PROSITE" id="PS50936"/>
    </source>
</evidence>
<keyword evidence="8 10" id="KW-0694">RNA-binding</keyword>
<feature type="binding site" evidence="10">
    <location>
        <position position="328"/>
    </location>
    <ligand>
        <name>Zn(2+)</name>
        <dbReference type="ChEBI" id="CHEBI:29105"/>
    </ligand>
</feature>
<dbReference type="HAMAP" id="MF_01820">
    <property type="entry name" value="GTPase_RsgA"/>
    <property type="match status" value="1"/>
</dbReference>
<feature type="compositionally biased region" description="Basic and acidic residues" evidence="11">
    <location>
        <begin position="382"/>
        <end position="399"/>
    </location>
</feature>
<keyword evidence="9 10" id="KW-0342">GTP-binding</keyword>
<comment type="similarity">
    <text evidence="10">Belongs to the TRAFAC class YlqF/YawG GTPase family. RsgA subfamily.</text>
</comment>
<keyword evidence="2 10" id="KW-0690">Ribosome biogenesis</keyword>
<dbReference type="GO" id="GO:0003924">
    <property type="term" value="F:GTPase activity"/>
    <property type="evidence" value="ECO:0007669"/>
    <property type="project" value="UniProtKB-UniRule"/>
</dbReference>
<comment type="function">
    <text evidence="10">One of several proteins that assist in the late maturation steps of the functional core of the 30S ribosomal subunit. Helps release RbfA from mature subunits. May play a role in the assembly of ribosomal proteins into the subunit. Circularly permuted GTPase that catalyzes slow GTP hydrolysis, GTPase activity is stimulated by the 30S ribosomal subunit.</text>
</comment>
<dbReference type="PANTHER" id="PTHR32120">
    <property type="entry name" value="SMALL RIBOSOMAL SUBUNIT BIOGENESIS GTPASE RSGA"/>
    <property type="match status" value="1"/>
</dbReference>
<dbReference type="GO" id="GO:0005737">
    <property type="term" value="C:cytoplasm"/>
    <property type="evidence" value="ECO:0007669"/>
    <property type="project" value="UniProtKB-SubCell"/>
</dbReference>
<evidence type="ECO:0000256" key="8">
    <source>
        <dbReference type="ARBA" id="ARBA00022884"/>
    </source>
</evidence>
<protein>
    <recommendedName>
        <fullName evidence="10">Small ribosomal subunit biogenesis GTPase RsgA</fullName>
        <ecNumber evidence="10">3.6.1.-</ecNumber>
    </recommendedName>
</protein>
<evidence type="ECO:0000256" key="3">
    <source>
        <dbReference type="ARBA" id="ARBA00022723"/>
    </source>
</evidence>
<dbReference type="PROSITE" id="PS50936">
    <property type="entry name" value="ENGC_GTPASE"/>
    <property type="match status" value="1"/>
</dbReference>
<evidence type="ECO:0000259" key="13">
    <source>
        <dbReference type="PROSITE" id="PS51721"/>
    </source>
</evidence>
<evidence type="ECO:0000256" key="7">
    <source>
        <dbReference type="ARBA" id="ARBA00022833"/>
    </source>
</evidence>
<proteinExistence type="inferred from homology"/>
<sequence>MNKTMKSINEIVNNSADTQDMQQSGVSAIKKTEEERIFQEAYGWDSSWQEAWLAAGFEAAGLTPVRMTADFGQQFKVATAAGEYTAETSGKMRHSTEHGAELPAVGDWLAAECLPGERRARIHGVLPRRSKISRKAAGNPVREQIIATNVDTLFLVTSLNYDLNIRRLERYLIMAWNAGAQPVILLSKADLCDEAFRLQALSEVSLAAPGVPFHIVSAQTGEGMEQAAGYFAGGRSCALAGTSGCGKSTLTNYLAGGHVQRTSDIREDDSRGRHTTTHRQMFEIPGGGVLIDTPGMRELQLWEGEEDGMSGTFSDIESLAGNCRFRDCSHNREEGCAVREAMNDGELDSGRLGSYRKTQRELAFLERKEKSRSATGRNAGNGKRDQRKERRDKNWLHEE</sequence>
<dbReference type="InterPro" id="IPR010914">
    <property type="entry name" value="RsgA_GTPase_dom"/>
</dbReference>
<feature type="domain" description="CP-type G" evidence="13">
    <location>
        <begin position="142"/>
        <end position="299"/>
    </location>
</feature>
<dbReference type="HOGENOM" id="CLU_033617_0_1_9"/>
<dbReference type="Gene3D" id="3.40.50.300">
    <property type="entry name" value="P-loop containing nucleotide triphosphate hydrolases"/>
    <property type="match status" value="1"/>
</dbReference>
<keyword evidence="5 10" id="KW-0547">Nucleotide-binding</keyword>
<feature type="compositionally biased region" description="Basic and acidic residues" evidence="11">
    <location>
        <begin position="363"/>
        <end position="372"/>
    </location>
</feature>
<evidence type="ECO:0000256" key="5">
    <source>
        <dbReference type="ARBA" id="ARBA00022741"/>
    </source>
</evidence>
<dbReference type="CDD" id="cd01854">
    <property type="entry name" value="YjeQ_EngC"/>
    <property type="match status" value="1"/>
</dbReference>
<dbReference type="GO" id="GO:0042274">
    <property type="term" value="P:ribosomal small subunit biogenesis"/>
    <property type="evidence" value="ECO:0007669"/>
    <property type="project" value="UniProtKB-UniRule"/>
</dbReference>
<feature type="binding site" evidence="10">
    <location>
        <begin position="187"/>
        <end position="190"/>
    </location>
    <ligand>
        <name>GTP</name>
        <dbReference type="ChEBI" id="CHEBI:37565"/>
    </ligand>
</feature>
<evidence type="ECO:0000313" key="14">
    <source>
        <dbReference type="EMBL" id="EXG83043.1"/>
    </source>
</evidence>
<organism evidence="14 15">
    <name type="scientific">Saccharibacillus sacchari DSM 19268</name>
    <dbReference type="NCBI Taxonomy" id="915437"/>
    <lineage>
        <taxon>Bacteria</taxon>
        <taxon>Bacillati</taxon>
        <taxon>Bacillota</taxon>
        <taxon>Bacilli</taxon>
        <taxon>Bacillales</taxon>
        <taxon>Paenibacillaceae</taxon>
        <taxon>Saccharibacillus</taxon>
    </lineage>
</organism>
<comment type="subcellular location">
    <subcellularLocation>
        <location evidence="10">Cytoplasm</location>
    </subcellularLocation>
</comment>
<dbReference type="GO" id="GO:0019843">
    <property type="term" value="F:rRNA binding"/>
    <property type="evidence" value="ECO:0007669"/>
    <property type="project" value="UniProtKB-KW"/>
</dbReference>
<accession>A0A010Z6V2</accession>
<dbReference type="PATRIC" id="fig|915437.3.peg.8"/>
<dbReference type="GO" id="GO:0005525">
    <property type="term" value="F:GTP binding"/>
    <property type="evidence" value="ECO:0007669"/>
    <property type="project" value="UniProtKB-UniRule"/>
</dbReference>
<reference evidence="14 15" key="1">
    <citation type="submission" date="2013-07" db="EMBL/GenBank/DDBJ databases">
        <authorList>
            <consortium name="DOE Joint Genome Institute"/>
            <person name="Anderson I."/>
            <person name="Huntemann M."/>
            <person name="Han J."/>
            <person name="Chen A."/>
            <person name="Kyrpides N."/>
            <person name="Mavromatis K."/>
            <person name="Markowitz V."/>
            <person name="Palaniappan K."/>
            <person name="Ivanova N."/>
            <person name="Schaumberg A."/>
            <person name="Pati A."/>
            <person name="Liolios K."/>
            <person name="Nordberg H.P."/>
            <person name="Cantor M.N."/>
            <person name="Hua S.X."/>
            <person name="Woyke T."/>
        </authorList>
    </citation>
    <scope>NUCLEOTIDE SEQUENCE [LARGE SCALE GENOMIC DNA]</scope>
    <source>
        <strain evidence="14 15">DSM 19268</strain>
    </source>
</reference>
<dbReference type="Proteomes" id="UP000053380">
    <property type="component" value="Unassembled WGS sequence"/>
</dbReference>
<dbReference type="PANTHER" id="PTHR32120:SF10">
    <property type="entry name" value="SMALL RIBOSOMAL SUBUNIT BIOGENESIS GTPASE RSGA"/>
    <property type="match status" value="1"/>
</dbReference>
<feature type="binding site" evidence="10">
    <location>
        <position position="323"/>
    </location>
    <ligand>
        <name>Zn(2+)</name>
        <dbReference type="ChEBI" id="CHEBI:29105"/>
    </ligand>
</feature>
<feature type="region of interest" description="Disordered" evidence="11">
    <location>
        <begin position="363"/>
        <end position="399"/>
    </location>
</feature>
<dbReference type="EC" id="3.6.1.-" evidence="10"/>
<dbReference type="PROSITE" id="PS51721">
    <property type="entry name" value="G_CP"/>
    <property type="match status" value="1"/>
</dbReference>
<keyword evidence="15" id="KW-1185">Reference proteome</keyword>
<evidence type="ECO:0000313" key="15">
    <source>
        <dbReference type="Proteomes" id="UP000053380"/>
    </source>
</evidence>
<keyword evidence="7 10" id="KW-0862">Zinc</keyword>
<dbReference type="Gene3D" id="1.10.40.50">
    <property type="entry name" value="Probable gtpase engc, domain 3"/>
    <property type="match status" value="1"/>
</dbReference>
<evidence type="ECO:0000256" key="4">
    <source>
        <dbReference type="ARBA" id="ARBA00022730"/>
    </source>
</evidence>
<feature type="domain" description="EngC GTPase" evidence="12">
    <location>
        <begin position="148"/>
        <end position="297"/>
    </location>
</feature>
<evidence type="ECO:0000256" key="1">
    <source>
        <dbReference type="ARBA" id="ARBA00022490"/>
    </source>
</evidence>